<accession>A0A815IIX8</accession>
<dbReference type="PROSITE" id="PS50174">
    <property type="entry name" value="G_PATCH"/>
    <property type="match status" value="1"/>
</dbReference>
<reference evidence="4" key="1">
    <citation type="submission" date="2021-02" db="EMBL/GenBank/DDBJ databases">
        <authorList>
            <person name="Nowell W R."/>
        </authorList>
    </citation>
    <scope>NUCLEOTIDE SEQUENCE</scope>
</reference>
<dbReference type="InterPro" id="IPR045211">
    <property type="entry name" value="TFP11/STIP/Ntr1"/>
</dbReference>
<dbReference type="GO" id="GO:0071008">
    <property type="term" value="C:U2-type post-mRNA release spliceosomal complex"/>
    <property type="evidence" value="ECO:0007669"/>
    <property type="project" value="TreeGrafter"/>
</dbReference>
<dbReference type="Pfam" id="PF01585">
    <property type="entry name" value="G-patch"/>
    <property type="match status" value="1"/>
</dbReference>
<dbReference type="Proteomes" id="UP000663836">
    <property type="component" value="Unassembled WGS sequence"/>
</dbReference>
<proteinExistence type="inferred from homology"/>
<dbReference type="Pfam" id="PF07842">
    <property type="entry name" value="GCFC"/>
    <property type="match status" value="2"/>
</dbReference>
<name>A0A815IIX8_9BILA</name>
<protein>
    <recommendedName>
        <fullName evidence="3">G-patch domain-containing protein</fullName>
    </recommendedName>
</protein>
<organism evidence="4 6">
    <name type="scientific">Rotaria sordida</name>
    <dbReference type="NCBI Taxonomy" id="392033"/>
    <lineage>
        <taxon>Eukaryota</taxon>
        <taxon>Metazoa</taxon>
        <taxon>Spiralia</taxon>
        <taxon>Gnathifera</taxon>
        <taxon>Rotifera</taxon>
        <taxon>Eurotatoria</taxon>
        <taxon>Bdelloidea</taxon>
        <taxon>Philodinida</taxon>
        <taxon>Philodinidae</taxon>
        <taxon>Rotaria</taxon>
    </lineage>
</organism>
<evidence type="ECO:0000256" key="2">
    <source>
        <dbReference type="SAM" id="MobiDB-lite"/>
    </source>
</evidence>
<evidence type="ECO:0000313" key="5">
    <source>
        <dbReference type="EMBL" id="CAF3896383.1"/>
    </source>
</evidence>
<dbReference type="PANTHER" id="PTHR23329">
    <property type="entry name" value="TUFTELIN-INTERACTING PROTEIN 11-RELATED"/>
    <property type="match status" value="1"/>
</dbReference>
<sequence>MGYEKGRDLGKNLQGRAVPIQVVKRQGKGAVGRYGNEDPNRVMHTQQCEIDESTRTSKKNDGSSVPQWRKQQQEKAPKQQYVYKTLNDVLKEHTTKFHNKKSSGPKGEKIIDMTECEPRILQNYNSIRTKQYDNEQVLALNELTHNLDLIIESYTTIALKYDLNYTQQIISDEKTCMNRLNILLNMINQCEQCVNEVRNVFDLFFLHRIFDELKQNYENEYKKYRLGDLAIPILHPQLKQYLSSNWNIYNDNHKLIEFFSKWKQILEDDTIDLIIDNSIQSKENMDSYHRLVWDVYMPFLRKSILEWNPRQPDHLIDFIKQWMPYLPQWIIDKYIHGFIHAQALHNWQPSDLSAKAVLLPWQKVFKQETWNAFMNKYIVSKLISTMQQFIIDPREQILDPWHWFIAWYDMVPLSSMITILEKIFFPKWLQVLDVWLNTNPNYQEIQRWYSGWRSLLPQAIINHTIIKEKLTEGLMMIDQRISETFNVQQTLSTSSSEPSVNVNYETIYNRGVAISSSNVVSSFKDLIEKKAAEHNLLFLPVSNRTFEGHQIYQLGNTNIYMDKSVIFVHETSQWVPTHLYDVINRQFDLCFYSLRSTKITTLSSSSSSTFSNSNAILTEPFQSSIFADDFSSTTGVDSSSYTKR</sequence>
<dbReference type="Proteomes" id="UP000663864">
    <property type="component" value="Unassembled WGS sequence"/>
</dbReference>
<dbReference type="GO" id="GO:0000390">
    <property type="term" value="P:spliceosomal complex disassembly"/>
    <property type="evidence" value="ECO:0007669"/>
    <property type="project" value="InterPro"/>
</dbReference>
<dbReference type="InterPro" id="IPR022783">
    <property type="entry name" value="GCFC_dom"/>
</dbReference>
<gene>
    <name evidence="5" type="ORF">JBS370_LOCUS20637</name>
    <name evidence="4" type="ORF">ZHD862_LOCUS31338</name>
</gene>
<evidence type="ECO:0000313" key="6">
    <source>
        <dbReference type="Proteomes" id="UP000663864"/>
    </source>
</evidence>
<dbReference type="AlphaFoldDB" id="A0A815IIX8"/>
<feature type="region of interest" description="Disordered" evidence="2">
    <location>
        <begin position="24"/>
        <end position="78"/>
    </location>
</feature>
<evidence type="ECO:0000259" key="3">
    <source>
        <dbReference type="PROSITE" id="PS50174"/>
    </source>
</evidence>
<evidence type="ECO:0000313" key="4">
    <source>
        <dbReference type="EMBL" id="CAF1366083.1"/>
    </source>
</evidence>
<dbReference type="InterPro" id="IPR000467">
    <property type="entry name" value="G_patch_dom"/>
</dbReference>
<feature type="domain" description="G-patch" evidence="3">
    <location>
        <begin position="1"/>
        <end position="36"/>
    </location>
</feature>
<dbReference type="EMBL" id="CAJOBD010002628">
    <property type="protein sequence ID" value="CAF3896383.1"/>
    <property type="molecule type" value="Genomic_DNA"/>
</dbReference>
<comment type="caution">
    <text evidence="4">The sequence shown here is derived from an EMBL/GenBank/DDBJ whole genome shotgun (WGS) entry which is preliminary data.</text>
</comment>
<comment type="similarity">
    <text evidence="1">Belongs to the TFP11/STIP family.</text>
</comment>
<dbReference type="GO" id="GO:0003676">
    <property type="term" value="F:nucleic acid binding"/>
    <property type="evidence" value="ECO:0007669"/>
    <property type="project" value="InterPro"/>
</dbReference>
<evidence type="ECO:0000256" key="1">
    <source>
        <dbReference type="ARBA" id="ARBA00010900"/>
    </source>
</evidence>
<feature type="compositionally biased region" description="Basic and acidic residues" evidence="2">
    <location>
        <begin position="52"/>
        <end position="61"/>
    </location>
</feature>
<dbReference type="PANTHER" id="PTHR23329:SF1">
    <property type="entry name" value="TUFTELIN-INTERACTING PROTEIN 11"/>
    <property type="match status" value="1"/>
</dbReference>
<dbReference type="EMBL" id="CAJNOT010003132">
    <property type="protein sequence ID" value="CAF1366083.1"/>
    <property type="molecule type" value="Genomic_DNA"/>
</dbReference>